<comment type="caution">
    <text evidence="1">The sequence shown here is derived from an EMBL/GenBank/DDBJ whole genome shotgun (WGS) entry which is preliminary data.</text>
</comment>
<organism evidence="1 2">
    <name type="scientific">Rosa chinensis</name>
    <name type="common">China rose</name>
    <dbReference type="NCBI Taxonomy" id="74649"/>
    <lineage>
        <taxon>Eukaryota</taxon>
        <taxon>Viridiplantae</taxon>
        <taxon>Streptophyta</taxon>
        <taxon>Embryophyta</taxon>
        <taxon>Tracheophyta</taxon>
        <taxon>Spermatophyta</taxon>
        <taxon>Magnoliopsida</taxon>
        <taxon>eudicotyledons</taxon>
        <taxon>Gunneridae</taxon>
        <taxon>Pentapetalae</taxon>
        <taxon>rosids</taxon>
        <taxon>fabids</taxon>
        <taxon>Rosales</taxon>
        <taxon>Rosaceae</taxon>
        <taxon>Rosoideae</taxon>
        <taxon>Rosoideae incertae sedis</taxon>
        <taxon>Rosa</taxon>
    </lineage>
</organism>
<dbReference type="AlphaFoldDB" id="A0A2P6RYZ1"/>
<name>A0A2P6RYZ1_ROSCH</name>
<accession>A0A2P6RYZ1</accession>
<dbReference type="EMBL" id="PDCK01000040">
    <property type="protein sequence ID" value="PRQ51651.1"/>
    <property type="molecule type" value="Genomic_DNA"/>
</dbReference>
<dbReference type="Proteomes" id="UP000238479">
    <property type="component" value="Chromosome 2"/>
</dbReference>
<reference evidence="1 2" key="1">
    <citation type="journal article" date="2018" name="Nat. Genet.">
        <title>The Rosa genome provides new insights in the design of modern roses.</title>
        <authorList>
            <person name="Bendahmane M."/>
        </authorList>
    </citation>
    <scope>NUCLEOTIDE SEQUENCE [LARGE SCALE GENOMIC DNA]</scope>
    <source>
        <strain evidence="2">cv. Old Blush</strain>
    </source>
</reference>
<dbReference type="Gramene" id="PRQ51651">
    <property type="protein sequence ID" value="PRQ51651"/>
    <property type="gene ID" value="RchiOBHm_Chr2g0146811"/>
</dbReference>
<protein>
    <submittedName>
        <fullName evidence="1">Uncharacterized protein</fullName>
    </submittedName>
</protein>
<evidence type="ECO:0000313" key="1">
    <source>
        <dbReference type="EMBL" id="PRQ51651.1"/>
    </source>
</evidence>
<gene>
    <name evidence="1" type="ORF">RchiOBHm_Chr2g0146811</name>
</gene>
<proteinExistence type="predicted"/>
<evidence type="ECO:0000313" key="2">
    <source>
        <dbReference type="Proteomes" id="UP000238479"/>
    </source>
</evidence>
<sequence>MDFDQPKHPLRFANLFFCCCKFGVAIGRTSIVATRQSAGVQRACDPFFFGFHYFTTAKLCHAILFETWL</sequence>
<keyword evidence="2" id="KW-1185">Reference proteome</keyword>